<feature type="chain" id="PRO_5024997198" evidence="1">
    <location>
        <begin position="27"/>
        <end position="175"/>
    </location>
</feature>
<evidence type="ECO:0000313" key="3">
    <source>
        <dbReference type="EMBL" id="MQT03678.1"/>
    </source>
</evidence>
<keyword evidence="4" id="KW-1185">Reference proteome</keyword>
<dbReference type="AlphaFoldDB" id="A0A646KNP1"/>
<gene>
    <name evidence="3" type="ORF">FF041_26965</name>
</gene>
<feature type="domain" description="Calcium/calmodulin-dependent protein kinase II association-domain" evidence="2">
    <location>
        <begin position="50"/>
        <end position="171"/>
    </location>
</feature>
<dbReference type="InterPro" id="IPR032710">
    <property type="entry name" value="NTF2-like_dom_sf"/>
</dbReference>
<dbReference type="Pfam" id="PF08332">
    <property type="entry name" value="CaMKII_AD"/>
    <property type="match status" value="1"/>
</dbReference>
<dbReference type="InterPro" id="IPR011944">
    <property type="entry name" value="Steroid_delta5-4_isomerase"/>
</dbReference>
<organism evidence="3 4">
    <name type="scientific">Streptomyces jumonjinensis</name>
    <dbReference type="NCBI Taxonomy" id="1945"/>
    <lineage>
        <taxon>Bacteria</taxon>
        <taxon>Bacillati</taxon>
        <taxon>Actinomycetota</taxon>
        <taxon>Actinomycetes</taxon>
        <taxon>Kitasatosporales</taxon>
        <taxon>Streptomycetaceae</taxon>
        <taxon>Streptomyces</taxon>
    </lineage>
</organism>
<evidence type="ECO:0000313" key="4">
    <source>
        <dbReference type="Proteomes" id="UP000419138"/>
    </source>
</evidence>
<protein>
    <submittedName>
        <fullName evidence="3">SgcJ/EcaC family oxidoreductase</fullName>
    </submittedName>
</protein>
<dbReference type="GO" id="GO:0005516">
    <property type="term" value="F:calmodulin binding"/>
    <property type="evidence" value="ECO:0007669"/>
    <property type="project" value="InterPro"/>
</dbReference>
<dbReference type="OrthoDB" id="953853at2"/>
<sequence>MKHAFPVRATLATSAALLATMGVTSAAGSASAHQESSAAAQARPDRQPSEARIAALFDRWNAALLTRDSARVTALYAHDAVLLPTVSPQIRTNHAEIADYFDHFLEKKPVGEKVRSVITVLDENSAIDAGLYRFTLTEKDGTKTTVDARYTYAYEKIRGRWLIVNHHSSVLPAAG</sequence>
<name>A0A646KNP1_STRJU</name>
<proteinExistence type="predicted"/>
<dbReference type="NCBIfam" id="TIGR02246">
    <property type="entry name" value="SgcJ/EcaC family oxidoreductase"/>
    <property type="match status" value="1"/>
</dbReference>
<dbReference type="CDD" id="cd00531">
    <property type="entry name" value="NTF2_like"/>
    <property type="match status" value="1"/>
</dbReference>
<dbReference type="SUPFAM" id="SSF54427">
    <property type="entry name" value="NTF2-like"/>
    <property type="match status" value="1"/>
</dbReference>
<dbReference type="InterPro" id="IPR016887">
    <property type="entry name" value="UCP028470_steroid_isom-rel"/>
</dbReference>
<dbReference type="RefSeq" id="WP_153525220.1">
    <property type="nucleotide sequence ID" value="NZ_JBEPDZ010000013.1"/>
</dbReference>
<evidence type="ECO:0000259" key="2">
    <source>
        <dbReference type="Pfam" id="PF08332"/>
    </source>
</evidence>
<comment type="caution">
    <text evidence="3">The sequence shown here is derived from an EMBL/GenBank/DDBJ whole genome shotgun (WGS) entry which is preliminary data.</text>
</comment>
<dbReference type="InterPro" id="IPR013543">
    <property type="entry name" value="Ca/CaM-dep_prot_kinase-assoc"/>
</dbReference>
<dbReference type="GO" id="GO:0004683">
    <property type="term" value="F:calcium/calmodulin-dependent protein kinase activity"/>
    <property type="evidence" value="ECO:0007669"/>
    <property type="project" value="InterPro"/>
</dbReference>
<dbReference type="EMBL" id="VCLA01000174">
    <property type="protein sequence ID" value="MQT03678.1"/>
    <property type="molecule type" value="Genomic_DNA"/>
</dbReference>
<accession>A0A646KNP1</accession>
<evidence type="ECO:0000256" key="1">
    <source>
        <dbReference type="SAM" id="SignalP"/>
    </source>
</evidence>
<dbReference type="Gene3D" id="3.10.450.50">
    <property type="match status" value="1"/>
</dbReference>
<dbReference type="PIRSF" id="PIRSF028470">
    <property type="entry name" value="UCP028470"/>
    <property type="match status" value="1"/>
</dbReference>
<dbReference type="Proteomes" id="UP000419138">
    <property type="component" value="Unassembled WGS sequence"/>
</dbReference>
<feature type="signal peptide" evidence="1">
    <location>
        <begin position="1"/>
        <end position="26"/>
    </location>
</feature>
<reference evidence="3 4" key="1">
    <citation type="submission" date="2019-05" db="EMBL/GenBank/DDBJ databases">
        <title>Comparative genomics and metabolomics analyses of clavulanic acid producing Streptomyces species provides insight into specialized metabolism and evolution of beta-lactam biosynthetic gene clusters.</title>
        <authorList>
            <person name="Moore M.A."/>
            <person name="Cruz-Morales P."/>
            <person name="Barona Gomez F."/>
            <person name="Kapil T."/>
        </authorList>
    </citation>
    <scope>NUCLEOTIDE SEQUENCE [LARGE SCALE GENOMIC DNA]</scope>
    <source>
        <strain evidence="3 4">NRRL 5741</strain>
    </source>
</reference>
<keyword evidence="1" id="KW-0732">Signal</keyword>